<dbReference type="SUPFAM" id="SSF81383">
    <property type="entry name" value="F-box domain"/>
    <property type="match status" value="1"/>
</dbReference>
<feature type="region of interest" description="Disordered" evidence="1">
    <location>
        <begin position="12"/>
        <end position="59"/>
    </location>
</feature>
<feature type="compositionally biased region" description="Polar residues" evidence="1">
    <location>
        <begin position="22"/>
        <end position="36"/>
    </location>
</feature>
<name>A0A8H6TLN4_MYCCL</name>
<evidence type="ECO:0000256" key="1">
    <source>
        <dbReference type="SAM" id="MobiDB-lite"/>
    </source>
</evidence>
<accession>A0A8H6TLN4</accession>
<feature type="compositionally biased region" description="Low complexity" evidence="1">
    <location>
        <begin position="37"/>
        <end position="59"/>
    </location>
</feature>
<comment type="caution">
    <text evidence="2">The sequence shown here is derived from an EMBL/GenBank/DDBJ whole genome shotgun (WGS) entry which is preliminary data.</text>
</comment>
<dbReference type="InterPro" id="IPR036047">
    <property type="entry name" value="F-box-like_dom_sf"/>
</dbReference>
<gene>
    <name evidence="2" type="ORF">HMN09_00206200</name>
</gene>
<dbReference type="Proteomes" id="UP000613580">
    <property type="component" value="Unassembled WGS sequence"/>
</dbReference>
<keyword evidence="3" id="KW-1185">Reference proteome</keyword>
<dbReference type="EMBL" id="JACAZE010000002">
    <property type="protein sequence ID" value="KAF7321178.1"/>
    <property type="molecule type" value="Genomic_DNA"/>
</dbReference>
<evidence type="ECO:0000313" key="2">
    <source>
        <dbReference type="EMBL" id="KAF7321178.1"/>
    </source>
</evidence>
<feature type="region of interest" description="Disordered" evidence="1">
    <location>
        <begin position="97"/>
        <end position="116"/>
    </location>
</feature>
<evidence type="ECO:0008006" key="4">
    <source>
        <dbReference type="Google" id="ProtNLM"/>
    </source>
</evidence>
<dbReference type="Gene3D" id="1.20.1280.50">
    <property type="match status" value="1"/>
</dbReference>
<dbReference type="OrthoDB" id="2269034at2759"/>
<proteinExistence type="predicted"/>
<protein>
    <recommendedName>
        <fullName evidence="4">F-box domain-containing protein</fullName>
    </recommendedName>
</protein>
<dbReference type="AlphaFoldDB" id="A0A8H6TLN4"/>
<evidence type="ECO:0000313" key="3">
    <source>
        <dbReference type="Proteomes" id="UP000613580"/>
    </source>
</evidence>
<organism evidence="2 3">
    <name type="scientific">Mycena chlorophos</name>
    <name type="common">Agaric fungus</name>
    <name type="synonym">Agaricus chlorophos</name>
    <dbReference type="NCBI Taxonomy" id="658473"/>
    <lineage>
        <taxon>Eukaryota</taxon>
        <taxon>Fungi</taxon>
        <taxon>Dikarya</taxon>
        <taxon>Basidiomycota</taxon>
        <taxon>Agaricomycotina</taxon>
        <taxon>Agaricomycetes</taxon>
        <taxon>Agaricomycetidae</taxon>
        <taxon>Agaricales</taxon>
        <taxon>Marasmiineae</taxon>
        <taxon>Mycenaceae</taxon>
        <taxon>Mycena</taxon>
    </lineage>
</organism>
<feature type="compositionally biased region" description="Acidic residues" evidence="1">
    <location>
        <begin position="104"/>
        <end position="113"/>
    </location>
</feature>
<sequence length="686" mass="75856">MLNLTQPLAVLVGSTPPMDKSPTMSFRPSSLRGNTRLSISGTSSPLSLTSPTGTTMGSSRRMASMASCGCASECFVSSPRSKILALISRITGSASYSGTLEPEPSLDEDESDADGIPLHGDANVLLPPMTDKMSDSELILVLYSPMMPSDPAMLLPPELMAAIFEHCLPPTPKAPSALLAPLLVAQVNSRWRTIALSSPSLWTSLALRHPGTKKLLKLWIKRSGHLPLSFDISIPFESFASEYLVVIIPHIPRWRDIRLELPALSLALLESYTGPFPLLESLSITTSTRPPRLDVSQAPRLRSLGLHSHLTKIPIRCPFDQLIAIRLDWLDDARSAVEMLKHCSKLELLVCRAYRRHNEEPVAESEIYTHGALAHMCVEPETFPHLTLPALSRVKIDCKSLSAWTMPRTTDLLRQLVQRSSSPLDSLWLYIKRQTKPRGLQDLLYDNPVKHLRLDFDDFAGLQVLIAILEIERVAPDLKHLEILDRGGREFGPLLRTLAARSKPRRGMLRSFKLHLGAEAGSGLVPTARSIPEPYFTRLCALADGPGGFSVLVTASVGDDPGNFVTLLSTSSAESAWWAVRAVRTFSLSHSDARCVLLPTPTNDRPPRKARLRTSRPALQQLPPRPCQARLPRRLRCSTLCALHASIRLETHSFRRWRSIFSGPVAEPVVDGEDGKCVAWEWGRRR</sequence>
<reference evidence="2" key="1">
    <citation type="submission" date="2020-05" db="EMBL/GenBank/DDBJ databases">
        <title>Mycena genomes resolve the evolution of fungal bioluminescence.</title>
        <authorList>
            <person name="Tsai I.J."/>
        </authorList>
    </citation>
    <scope>NUCLEOTIDE SEQUENCE</scope>
    <source>
        <strain evidence="2">110903Hualien_Pintung</strain>
    </source>
</reference>